<gene>
    <name evidence="3" type="ORF">VP1G_07872</name>
</gene>
<name>A0A194V9H3_CYTMA</name>
<reference evidence="4" key="1">
    <citation type="submission" date="2014-12" db="EMBL/GenBank/DDBJ databases">
        <title>Genome Sequence of Valsa Canker Pathogens Uncovers a Specific Adaption of Colonization on Woody Bark.</title>
        <authorList>
            <person name="Yin Z."/>
            <person name="Liu H."/>
            <person name="Gao X."/>
            <person name="Li Z."/>
            <person name="Song N."/>
            <person name="Ke X."/>
            <person name="Dai Q."/>
            <person name="Wu Y."/>
            <person name="Sun Y."/>
            <person name="Xu J.-R."/>
            <person name="Kang Z.K."/>
            <person name="Wang L."/>
            <person name="Huang L."/>
        </authorList>
    </citation>
    <scope>NUCLEOTIDE SEQUENCE [LARGE SCALE GENOMIC DNA]</scope>
    <source>
        <strain evidence="4">SXYL134</strain>
    </source>
</reference>
<sequence length="329" mass="34975">MHFRPQRRSHLFVLLFIASSLAIDRRTVTNDFSDYPIGSQQCLYDTSDNSGCDGDTVPEMNKCLCGNGGDFVTNSAKCVAKNDSDDMDSTYKTMSLHCSNSNTPLSVSKEEWMAEGSTVSSSTSSTSSTKTDSKTTSQTASTSDIPTTSVGKTIVTTTTSLPSNTSTPDASNHSGLSTGARVGIIVGSATEVHPVGGQLPSNPESEILGSIQPSIASTASSDLESSSDPRKRWHPSPDGNQVPWSPSAFEAVKLHPGFGNRHQPPPDVYEMPTNSERPVSVSLSVTPVEMPIISVTSPTASPASRYSGADWNPQMDEEPGPYESYRPSP</sequence>
<feature type="signal peptide" evidence="2">
    <location>
        <begin position="1"/>
        <end position="22"/>
    </location>
</feature>
<protein>
    <recommendedName>
        <fullName evidence="5">Extracellular membrane protein CFEM domain-containing protein</fullName>
    </recommendedName>
</protein>
<evidence type="ECO:0000313" key="4">
    <source>
        <dbReference type="Proteomes" id="UP000078576"/>
    </source>
</evidence>
<evidence type="ECO:0000256" key="2">
    <source>
        <dbReference type="SAM" id="SignalP"/>
    </source>
</evidence>
<feature type="region of interest" description="Disordered" evidence="1">
    <location>
        <begin position="110"/>
        <end position="148"/>
    </location>
</feature>
<feature type="region of interest" description="Disordered" evidence="1">
    <location>
        <begin position="294"/>
        <end position="329"/>
    </location>
</feature>
<keyword evidence="4" id="KW-1185">Reference proteome</keyword>
<evidence type="ECO:0000313" key="3">
    <source>
        <dbReference type="EMBL" id="KUI60667.1"/>
    </source>
</evidence>
<dbReference type="EMBL" id="KN714756">
    <property type="protein sequence ID" value="KUI60667.1"/>
    <property type="molecule type" value="Genomic_DNA"/>
</dbReference>
<feature type="chain" id="PRO_5008266287" description="Extracellular membrane protein CFEM domain-containing protein" evidence="2">
    <location>
        <begin position="23"/>
        <end position="329"/>
    </location>
</feature>
<dbReference type="STRING" id="694573.A0A194V9H3"/>
<organism evidence="3 4">
    <name type="scientific">Cytospora mali</name>
    <name type="common">Apple Valsa canker fungus</name>
    <name type="synonym">Valsa mali</name>
    <dbReference type="NCBI Taxonomy" id="578113"/>
    <lineage>
        <taxon>Eukaryota</taxon>
        <taxon>Fungi</taxon>
        <taxon>Dikarya</taxon>
        <taxon>Ascomycota</taxon>
        <taxon>Pezizomycotina</taxon>
        <taxon>Sordariomycetes</taxon>
        <taxon>Sordariomycetidae</taxon>
        <taxon>Diaporthales</taxon>
        <taxon>Cytosporaceae</taxon>
        <taxon>Cytospora</taxon>
    </lineage>
</organism>
<feature type="compositionally biased region" description="Low complexity" evidence="1">
    <location>
        <begin position="117"/>
        <end position="148"/>
    </location>
</feature>
<feature type="compositionally biased region" description="Polar residues" evidence="1">
    <location>
        <begin position="294"/>
        <end position="304"/>
    </location>
</feature>
<accession>A0A194V9H3</accession>
<evidence type="ECO:0008006" key="5">
    <source>
        <dbReference type="Google" id="ProtNLM"/>
    </source>
</evidence>
<dbReference type="AlphaFoldDB" id="A0A194V9H3"/>
<feature type="compositionally biased region" description="Low complexity" evidence="1">
    <location>
        <begin position="216"/>
        <end position="226"/>
    </location>
</feature>
<feature type="region of interest" description="Disordered" evidence="1">
    <location>
        <begin position="255"/>
        <end position="274"/>
    </location>
</feature>
<dbReference type="Proteomes" id="UP000078576">
    <property type="component" value="Unassembled WGS sequence"/>
</dbReference>
<dbReference type="OrthoDB" id="5311469at2759"/>
<keyword evidence="2" id="KW-0732">Signal</keyword>
<proteinExistence type="predicted"/>
<feature type="region of interest" description="Disordered" evidence="1">
    <location>
        <begin position="216"/>
        <end position="245"/>
    </location>
</feature>
<evidence type="ECO:0000256" key="1">
    <source>
        <dbReference type="SAM" id="MobiDB-lite"/>
    </source>
</evidence>